<evidence type="ECO:0000313" key="4">
    <source>
        <dbReference type="Proteomes" id="UP001207930"/>
    </source>
</evidence>
<dbReference type="EMBL" id="JAPDDS010000003">
    <property type="protein sequence ID" value="MCW1884521.1"/>
    <property type="molecule type" value="Genomic_DNA"/>
</dbReference>
<dbReference type="Pfam" id="PF01408">
    <property type="entry name" value="GFO_IDH_MocA"/>
    <property type="match status" value="1"/>
</dbReference>
<dbReference type="PANTHER" id="PTHR43818:SF5">
    <property type="entry name" value="OXIDOREDUCTASE FAMILY PROTEIN"/>
    <property type="match status" value="1"/>
</dbReference>
<keyword evidence="4" id="KW-1185">Reference proteome</keyword>
<dbReference type="InterPro" id="IPR050463">
    <property type="entry name" value="Gfo/Idh/MocA_oxidrdct_glycsds"/>
</dbReference>
<dbReference type="InterPro" id="IPR000683">
    <property type="entry name" value="Gfo/Idh/MocA-like_OxRdtase_N"/>
</dbReference>
<sequence length="430" mass="47372">MTEKSILADRRGFLKSGALITAATAMPGILRAQGGAGEELKIALVGCGGRGSGAAAQSLNVPGTRLVAMADAFPDNIDAAHEGLKQQYGDRVDVPKERRFVGFEGYKAAIDAADVVLLCTPPGFRPAHFEYAVEKGKHVFMEKPVAVDGPGIRKVLEAAKQADAKKLKVVCGLQRRYQESYLETLKQVQDGAIGDFVASQVYWVGNGVWVKDRSPGMSEMEYQMRNWYYFNWICGDHICEQHVHNLDVSNWFKGGKHPVKALGMGGRTQRVGKQFGEIYDHFYVEYTYEDGTMMNSQSRHWNGVASRISETITGTKGSAYPGMIKDRSGKVVWRFRGQDNNPYQTEHDRLYDFIRKGVAHNDAYHTAESTLTAIMGRMACYTGHEVTWEQALNSSVDTMPKVLAWDADPGPKAGPDGMYPSPVPGSSSIV</sequence>
<dbReference type="SUPFAM" id="SSF51735">
    <property type="entry name" value="NAD(P)-binding Rossmann-fold domains"/>
    <property type="match status" value="1"/>
</dbReference>
<dbReference type="Proteomes" id="UP001207930">
    <property type="component" value="Unassembled WGS sequence"/>
</dbReference>
<dbReference type="RefSeq" id="WP_264500479.1">
    <property type="nucleotide sequence ID" value="NZ_JAPDDS010000003.1"/>
</dbReference>
<name>A0ABT3FLS2_9BACT</name>
<feature type="domain" description="Gfo/Idh/MocA-like oxidoreductase N-terminal" evidence="2">
    <location>
        <begin position="40"/>
        <end position="164"/>
    </location>
</feature>
<dbReference type="Gene3D" id="3.40.50.720">
    <property type="entry name" value="NAD(P)-binding Rossmann-like Domain"/>
    <property type="match status" value="1"/>
</dbReference>
<proteinExistence type="predicted"/>
<dbReference type="InterPro" id="IPR036291">
    <property type="entry name" value="NAD(P)-bd_dom_sf"/>
</dbReference>
<dbReference type="Gene3D" id="3.30.360.10">
    <property type="entry name" value="Dihydrodipicolinate Reductase, domain 2"/>
    <property type="match status" value="1"/>
</dbReference>
<dbReference type="SUPFAM" id="SSF55347">
    <property type="entry name" value="Glyceraldehyde-3-phosphate dehydrogenase-like, C-terminal domain"/>
    <property type="match status" value="1"/>
</dbReference>
<evidence type="ECO:0000313" key="3">
    <source>
        <dbReference type="EMBL" id="MCW1884521.1"/>
    </source>
</evidence>
<dbReference type="PROSITE" id="PS51318">
    <property type="entry name" value="TAT"/>
    <property type="match status" value="1"/>
</dbReference>
<evidence type="ECO:0000256" key="1">
    <source>
        <dbReference type="SAM" id="MobiDB-lite"/>
    </source>
</evidence>
<dbReference type="PANTHER" id="PTHR43818">
    <property type="entry name" value="BCDNA.GH03377"/>
    <property type="match status" value="1"/>
</dbReference>
<reference evidence="3 4" key="1">
    <citation type="submission" date="2022-10" db="EMBL/GenBank/DDBJ databases">
        <title>Luteolibacter flavescens strain MCCC 1K03193, whole genome shotgun sequencing project.</title>
        <authorList>
            <person name="Zhao G."/>
            <person name="Shen L."/>
        </authorList>
    </citation>
    <scope>NUCLEOTIDE SEQUENCE [LARGE SCALE GENOMIC DNA]</scope>
    <source>
        <strain evidence="3 4">MCCC 1K03193</strain>
    </source>
</reference>
<protein>
    <submittedName>
        <fullName evidence="3">Gfo/Idh/MocA family oxidoreductase</fullName>
    </submittedName>
</protein>
<organism evidence="3 4">
    <name type="scientific">Luteolibacter flavescens</name>
    <dbReference type="NCBI Taxonomy" id="1859460"/>
    <lineage>
        <taxon>Bacteria</taxon>
        <taxon>Pseudomonadati</taxon>
        <taxon>Verrucomicrobiota</taxon>
        <taxon>Verrucomicrobiia</taxon>
        <taxon>Verrucomicrobiales</taxon>
        <taxon>Verrucomicrobiaceae</taxon>
        <taxon>Luteolibacter</taxon>
    </lineage>
</organism>
<gene>
    <name evidence="3" type="ORF">OKA04_07240</name>
</gene>
<evidence type="ECO:0000259" key="2">
    <source>
        <dbReference type="Pfam" id="PF01408"/>
    </source>
</evidence>
<comment type="caution">
    <text evidence="3">The sequence shown here is derived from an EMBL/GenBank/DDBJ whole genome shotgun (WGS) entry which is preliminary data.</text>
</comment>
<feature type="region of interest" description="Disordered" evidence="1">
    <location>
        <begin position="406"/>
        <end position="430"/>
    </location>
</feature>
<dbReference type="InterPro" id="IPR006311">
    <property type="entry name" value="TAT_signal"/>
</dbReference>
<accession>A0ABT3FLS2</accession>